<feature type="transmembrane region" description="Helical" evidence="1">
    <location>
        <begin position="22"/>
        <end position="43"/>
    </location>
</feature>
<evidence type="ECO:0000256" key="1">
    <source>
        <dbReference type="SAM" id="Phobius"/>
    </source>
</evidence>
<organism evidence="2 3">
    <name type="scientific">Dreissena polymorpha</name>
    <name type="common">Zebra mussel</name>
    <name type="synonym">Mytilus polymorpha</name>
    <dbReference type="NCBI Taxonomy" id="45954"/>
    <lineage>
        <taxon>Eukaryota</taxon>
        <taxon>Metazoa</taxon>
        <taxon>Spiralia</taxon>
        <taxon>Lophotrochozoa</taxon>
        <taxon>Mollusca</taxon>
        <taxon>Bivalvia</taxon>
        <taxon>Autobranchia</taxon>
        <taxon>Heteroconchia</taxon>
        <taxon>Euheterodonta</taxon>
        <taxon>Imparidentia</taxon>
        <taxon>Neoheterodontei</taxon>
        <taxon>Myida</taxon>
        <taxon>Dreissenoidea</taxon>
        <taxon>Dreissenidae</taxon>
        <taxon>Dreissena</taxon>
    </lineage>
</organism>
<evidence type="ECO:0000313" key="2">
    <source>
        <dbReference type="EMBL" id="KAH3794582.1"/>
    </source>
</evidence>
<keyword evidence="3" id="KW-1185">Reference proteome</keyword>
<keyword evidence="1" id="KW-0812">Transmembrane</keyword>
<dbReference type="EMBL" id="JAIWYP010000007">
    <property type="protein sequence ID" value="KAH3794582.1"/>
    <property type="molecule type" value="Genomic_DNA"/>
</dbReference>
<comment type="caution">
    <text evidence="2">The sequence shown here is derived from an EMBL/GenBank/DDBJ whole genome shotgun (WGS) entry which is preliminary data.</text>
</comment>
<dbReference type="AlphaFoldDB" id="A0A9D4FEY3"/>
<keyword evidence="1" id="KW-1133">Transmembrane helix</keyword>
<protein>
    <submittedName>
        <fullName evidence="2">Uncharacterized protein</fullName>
    </submittedName>
</protein>
<name>A0A9D4FEY3_DREPO</name>
<sequence length="110" mass="12362">MELLNEHHATSRQDICLHIAEGILAIVGAFVSGSLIALINVCVSRKNGLCVDNDKRDKNDYRRIGHQDQTGIKTLADGEDTNEYKHFGQQDQTRIKPLVDETHAYETTEL</sequence>
<accession>A0A9D4FEY3</accession>
<proteinExistence type="predicted"/>
<reference evidence="2" key="1">
    <citation type="journal article" date="2019" name="bioRxiv">
        <title>The Genome of the Zebra Mussel, Dreissena polymorpha: A Resource for Invasive Species Research.</title>
        <authorList>
            <person name="McCartney M.A."/>
            <person name="Auch B."/>
            <person name="Kono T."/>
            <person name="Mallez S."/>
            <person name="Zhang Y."/>
            <person name="Obille A."/>
            <person name="Becker A."/>
            <person name="Abrahante J.E."/>
            <person name="Garbe J."/>
            <person name="Badalamenti J.P."/>
            <person name="Herman A."/>
            <person name="Mangelson H."/>
            <person name="Liachko I."/>
            <person name="Sullivan S."/>
            <person name="Sone E.D."/>
            <person name="Koren S."/>
            <person name="Silverstein K.A.T."/>
            <person name="Beckman K.B."/>
            <person name="Gohl D.M."/>
        </authorList>
    </citation>
    <scope>NUCLEOTIDE SEQUENCE</scope>
    <source>
        <strain evidence="2">Duluth1</strain>
        <tissue evidence="2">Whole animal</tissue>
    </source>
</reference>
<evidence type="ECO:0000313" key="3">
    <source>
        <dbReference type="Proteomes" id="UP000828390"/>
    </source>
</evidence>
<gene>
    <name evidence="2" type="ORF">DPMN_148119</name>
</gene>
<keyword evidence="1" id="KW-0472">Membrane</keyword>
<dbReference type="Proteomes" id="UP000828390">
    <property type="component" value="Unassembled WGS sequence"/>
</dbReference>
<reference evidence="2" key="2">
    <citation type="submission" date="2020-11" db="EMBL/GenBank/DDBJ databases">
        <authorList>
            <person name="McCartney M.A."/>
            <person name="Auch B."/>
            <person name="Kono T."/>
            <person name="Mallez S."/>
            <person name="Becker A."/>
            <person name="Gohl D.M."/>
            <person name="Silverstein K.A.T."/>
            <person name="Koren S."/>
            <person name="Bechman K.B."/>
            <person name="Herman A."/>
            <person name="Abrahante J.E."/>
            <person name="Garbe J."/>
        </authorList>
    </citation>
    <scope>NUCLEOTIDE SEQUENCE</scope>
    <source>
        <strain evidence="2">Duluth1</strain>
        <tissue evidence="2">Whole animal</tissue>
    </source>
</reference>